<accession>A0A6M3KWJ6</accession>
<evidence type="ECO:0000256" key="1">
    <source>
        <dbReference type="SAM" id="Coils"/>
    </source>
</evidence>
<keyword evidence="1" id="KW-0175">Coiled coil</keyword>
<dbReference type="EMBL" id="MT142638">
    <property type="protein sequence ID" value="QJA86497.1"/>
    <property type="molecule type" value="Genomic_DNA"/>
</dbReference>
<protein>
    <submittedName>
        <fullName evidence="2">Uncharacterized protein</fullName>
    </submittedName>
</protein>
<evidence type="ECO:0000313" key="2">
    <source>
        <dbReference type="EMBL" id="QJA86497.1"/>
    </source>
</evidence>
<reference evidence="2" key="1">
    <citation type="submission" date="2020-03" db="EMBL/GenBank/DDBJ databases">
        <title>The deep terrestrial virosphere.</title>
        <authorList>
            <person name="Holmfeldt K."/>
            <person name="Nilsson E."/>
            <person name="Simone D."/>
            <person name="Lopez-Fernandez M."/>
            <person name="Wu X."/>
            <person name="de Brujin I."/>
            <person name="Lundin D."/>
            <person name="Andersson A."/>
            <person name="Bertilsson S."/>
            <person name="Dopson M."/>
        </authorList>
    </citation>
    <scope>NUCLEOTIDE SEQUENCE</scope>
    <source>
        <strain evidence="2">MM415B02064</strain>
    </source>
</reference>
<gene>
    <name evidence="2" type="ORF">MM415B02064_0014</name>
</gene>
<proteinExistence type="predicted"/>
<dbReference type="AlphaFoldDB" id="A0A6M3KWJ6"/>
<sequence length="118" mass="13443">MKAFERFTVYPLLLIAFISILALDNGTKGFIQATANYVKAQDELNKAQDELNKAQHEINKAVIKAIYEFTQTGPASQQFKDAHKYHGIFASHWDEGRKDWVFDRGGKVCRLFGYGRGE</sequence>
<organism evidence="2">
    <name type="scientific">viral metagenome</name>
    <dbReference type="NCBI Taxonomy" id="1070528"/>
    <lineage>
        <taxon>unclassified sequences</taxon>
        <taxon>metagenomes</taxon>
        <taxon>organismal metagenomes</taxon>
    </lineage>
</organism>
<feature type="coiled-coil region" evidence="1">
    <location>
        <begin position="30"/>
        <end position="64"/>
    </location>
</feature>
<name>A0A6M3KWJ6_9ZZZZ</name>